<dbReference type="Pfam" id="PF13187">
    <property type="entry name" value="Fer4_9"/>
    <property type="match status" value="1"/>
</dbReference>
<protein>
    <submittedName>
        <fullName evidence="5">4Fe-4S binding protein</fullName>
    </submittedName>
</protein>
<organism evidence="5 6">
    <name type="scientific">Filifactor villosus</name>
    <dbReference type="NCBI Taxonomy" id="29374"/>
    <lineage>
        <taxon>Bacteria</taxon>
        <taxon>Bacillati</taxon>
        <taxon>Bacillota</taxon>
        <taxon>Clostridia</taxon>
        <taxon>Peptostreptococcales</taxon>
        <taxon>Filifactoraceae</taxon>
        <taxon>Filifactor</taxon>
    </lineage>
</organism>
<evidence type="ECO:0000256" key="3">
    <source>
        <dbReference type="ARBA" id="ARBA00023014"/>
    </source>
</evidence>
<feature type="domain" description="4Fe-4S ferredoxin-type" evidence="4">
    <location>
        <begin position="1"/>
        <end position="28"/>
    </location>
</feature>
<dbReference type="PROSITE" id="PS51379">
    <property type="entry name" value="4FE4S_FER_2"/>
    <property type="match status" value="2"/>
</dbReference>
<evidence type="ECO:0000313" key="5">
    <source>
        <dbReference type="EMBL" id="MFC4805276.1"/>
    </source>
</evidence>
<sequence length="56" mass="5615">MAYKISDACISCGACEPECPVSAISAGDTQYIIEASACIDCGACSGVCPVDAPKPE</sequence>
<keyword evidence="3" id="KW-0411">Iron-sulfur</keyword>
<dbReference type="EMBL" id="JBHSHL010000042">
    <property type="protein sequence ID" value="MFC4805276.1"/>
    <property type="molecule type" value="Genomic_DNA"/>
</dbReference>
<gene>
    <name evidence="5" type="ORF">ACFO4R_09300</name>
</gene>
<comment type="caution">
    <text evidence="5">The sequence shown here is derived from an EMBL/GenBank/DDBJ whole genome shotgun (WGS) entry which is preliminary data.</text>
</comment>
<dbReference type="PROSITE" id="PS00198">
    <property type="entry name" value="4FE4S_FER_1"/>
    <property type="match status" value="1"/>
</dbReference>
<keyword evidence="2" id="KW-0408">Iron</keyword>
<dbReference type="RefSeq" id="WP_379788821.1">
    <property type="nucleotide sequence ID" value="NZ_JBHSHL010000042.1"/>
</dbReference>
<proteinExistence type="predicted"/>
<dbReference type="Proteomes" id="UP001595916">
    <property type="component" value="Unassembled WGS sequence"/>
</dbReference>
<dbReference type="SUPFAM" id="SSF54862">
    <property type="entry name" value="4Fe-4S ferredoxins"/>
    <property type="match status" value="1"/>
</dbReference>
<dbReference type="InterPro" id="IPR017896">
    <property type="entry name" value="4Fe4S_Fe-S-bd"/>
</dbReference>
<evidence type="ECO:0000259" key="4">
    <source>
        <dbReference type="PROSITE" id="PS51379"/>
    </source>
</evidence>
<dbReference type="InterPro" id="IPR017900">
    <property type="entry name" value="4Fe4S_Fe_S_CS"/>
</dbReference>
<evidence type="ECO:0000313" key="6">
    <source>
        <dbReference type="Proteomes" id="UP001595916"/>
    </source>
</evidence>
<accession>A0ABV9QNJ8</accession>
<keyword evidence="6" id="KW-1185">Reference proteome</keyword>
<keyword evidence="1" id="KW-0479">Metal-binding</keyword>
<feature type="domain" description="4Fe-4S ferredoxin-type" evidence="4">
    <location>
        <begin position="29"/>
        <end position="56"/>
    </location>
</feature>
<evidence type="ECO:0000256" key="2">
    <source>
        <dbReference type="ARBA" id="ARBA00023004"/>
    </source>
</evidence>
<dbReference type="Gene3D" id="3.30.70.20">
    <property type="match status" value="1"/>
</dbReference>
<evidence type="ECO:0000256" key="1">
    <source>
        <dbReference type="ARBA" id="ARBA00022723"/>
    </source>
</evidence>
<reference evidence="6" key="1">
    <citation type="journal article" date="2019" name="Int. J. Syst. Evol. Microbiol.">
        <title>The Global Catalogue of Microorganisms (GCM) 10K type strain sequencing project: providing services to taxonomists for standard genome sequencing and annotation.</title>
        <authorList>
            <consortium name="The Broad Institute Genomics Platform"/>
            <consortium name="The Broad Institute Genome Sequencing Center for Infectious Disease"/>
            <person name="Wu L."/>
            <person name="Ma J."/>
        </authorList>
    </citation>
    <scope>NUCLEOTIDE SEQUENCE [LARGE SCALE GENOMIC DNA]</scope>
    <source>
        <strain evidence="6">CCUG 46385</strain>
    </source>
</reference>
<name>A0ABV9QNJ8_9FIRM</name>